<dbReference type="Proteomes" id="UP001321498">
    <property type="component" value="Chromosome"/>
</dbReference>
<organism evidence="1 2">
    <name type="scientific">Naasia aerilata</name>
    <dbReference type="NCBI Taxonomy" id="1162966"/>
    <lineage>
        <taxon>Bacteria</taxon>
        <taxon>Bacillati</taxon>
        <taxon>Actinomycetota</taxon>
        <taxon>Actinomycetes</taxon>
        <taxon>Micrococcales</taxon>
        <taxon>Microbacteriaceae</taxon>
        <taxon>Naasia</taxon>
    </lineage>
</organism>
<evidence type="ECO:0000313" key="2">
    <source>
        <dbReference type="Proteomes" id="UP001321498"/>
    </source>
</evidence>
<reference evidence="2" key="1">
    <citation type="journal article" date="2019" name="Int. J. Syst. Evol. Microbiol.">
        <title>The Global Catalogue of Microorganisms (GCM) 10K type strain sequencing project: providing services to taxonomists for standard genome sequencing and annotation.</title>
        <authorList>
            <consortium name="The Broad Institute Genomics Platform"/>
            <consortium name="The Broad Institute Genome Sequencing Center for Infectious Disease"/>
            <person name="Wu L."/>
            <person name="Ma J."/>
        </authorList>
    </citation>
    <scope>NUCLEOTIDE SEQUENCE [LARGE SCALE GENOMIC DNA]</scope>
    <source>
        <strain evidence="2">NBRC 108725</strain>
    </source>
</reference>
<proteinExistence type="predicted"/>
<evidence type="ECO:0000313" key="1">
    <source>
        <dbReference type="EMBL" id="BDZ46181.1"/>
    </source>
</evidence>
<sequence>MRTPVVPADVLGAVRRVTPSAEQVSLASAALDAAPGGRQRLSYARVDVLPGPAGPVLLELEATDCFLFLAYAAQASIDRLAEHFARQVVRQR</sequence>
<gene>
    <name evidence="1" type="ORF">GCM10025866_20900</name>
</gene>
<protein>
    <submittedName>
        <fullName evidence="1">Uncharacterized protein</fullName>
    </submittedName>
</protein>
<dbReference type="EMBL" id="AP027731">
    <property type="protein sequence ID" value="BDZ46181.1"/>
    <property type="molecule type" value="Genomic_DNA"/>
</dbReference>
<name>A0ABN6XMM0_9MICO</name>
<accession>A0ABN6XMM0</accession>
<keyword evidence="2" id="KW-1185">Reference proteome</keyword>